<dbReference type="Proteomes" id="UP001633002">
    <property type="component" value="Unassembled WGS sequence"/>
</dbReference>
<dbReference type="Pfam" id="PF00078">
    <property type="entry name" value="RVT_1"/>
    <property type="match status" value="1"/>
</dbReference>
<gene>
    <name evidence="2" type="ORF">R1sor_008007</name>
</gene>
<accession>A0ABD3HUA9</accession>
<dbReference type="InterPro" id="IPR000477">
    <property type="entry name" value="RT_dom"/>
</dbReference>
<protein>
    <recommendedName>
        <fullName evidence="1">Reverse transcriptase domain-containing protein</fullName>
    </recommendedName>
</protein>
<feature type="domain" description="Reverse transcriptase" evidence="1">
    <location>
        <begin position="62"/>
        <end position="339"/>
    </location>
</feature>
<dbReference type="PANTHER" id="PTHR31635">
    <property type="entry name" value="REVERSE TRANSCRIPTASE DOMAIN-CONTAINING PROTEIN-RELATED"/>
    <property type="match status" value="1"/>
</dbReference>
<dbReference type="EMBL" id="JBJQOH010000003">
    <property type="protein sequence ID" value="KAL3694356.1"/>
    <property type="molecule type" value="Genomic_DNA"/>
</dbReference>
<name>A0ABD3HUA9_9MARC</name>
<dbReference type="CDD" id="cd01650">
    <property type="entry name" value="RT_nLTR_like"/>
    <property type="match status" value="1"/>
</dbReference>
<sequence length="600" mass="67825">MQNKVTEEQNSKLIKAPSVEEINRTVRSLKNEKAPGSDGMTAEFVKEIWENAEQDVVDFILTFWSTGQLSWKQLTSVIKLIPKEGNRLKVTNWRPLQLLNIGYKIISKILPNRLGEIAGTIVDLEQKGFIKGRAISDNVLKFLISQEWAELSQEPTLFVKLEFFKAYDLVNHEYLWATMKAMGFHSKFITLTQGLVQGSVSKIHVNGQFSEEISIERGVKQGCPLAPLLFALSTQPLMNILKKRQGEGRLKGLSLCGQAQTLYNLFADDSGVLIRADPENFTALQEAIQLYKDISGAKLNMAKSTIIPIAMERSPDWLSRFECYVAREGKVIRYLGHPIGWNVKDTQKSDFILGKLQGRLGSWTYRMLSFSGRMVVMKHILKVMPNHLFTSLTINQKAADMLEAVCRKFVWGQSESGKDRIPLIAWKQVAKAKRDGGLAVTSFLIQSYPSKRCQQDPGGRERRGWTNAQILLTKCPKRVPKAQTVTGLLTVWNEARKHLRIDKEHLNLEGGETPILYVDILEEQEMISKDDGIQVRKALRAAKVTKIGSWADWAWERNTSRPLSEAEELTVDLGVSIEVQSGEIEELPWQWQVGNKSVSS</sequence>
<evidence type="ECO:0000259" key="1">
    <source>
        <dbReference type="PROSITE" id="PS50878"/>
    </source>
</evidence>
<dbReference type="AlphaFoldDB" id="A0ABD3HUA9"/>
<comment type="caution">
    <text evidence="2">The sequence shown here is derived from an EMBL/GenBank/DDBJ whole genome shotgun (WGS) entry which is preliminary data.</text>
</comment>
<reference evidence="2 3" key="1">
    <citation type="submission" date="2024-09" db="EMBL/GenBank/DDBJ databases">
        <title>Chromosome-scale assembly of Riccia sorocarpa.</title>
        <authorList>
            <person name="Paukszto L."/>
        </authorList>
    </citation>
    <scope>NUCLEOTIDE SEQUENCE [LARGE SCALE GENOMIC DNA]</scope>
    <source>
        <strain evidence="2">LP-2024</strain>
        <tissue evidence="2">Aerial parts of the thallus</tissue>
    </source>
</reference>
<keyword evidence="3" id="KW-1185">Reference proteome</keyword>
<proteinExistence type="predicted"/>
<evidence type="ECO:0000313" key="3">
    <source>
        <dbReference type="Proteomes" id="UP001633002"/>
    </source>
</evidence>
<organism evidence="2 3">
    <name type="scientific">Riccia sorocarpa</name>
    <dbReference type="NCBI Taxonomy" id="122646"/>
    <lineage>
        <taxon>Eukaryota</taxon>
        <taxon>Viridiplantae</taxon>
        <taxon>Streptophyta</taxon>
        <taxon>Embryophyta</taxon>
        <taxon>Marchantiophyta</taxon>
        <taxon>Marchantiopsida</taxon>
        <taxon>Marchantiidae</taxon>
        <taxon>Marchantiales</taxon>
        <taxon>Ricciaceae</taxon>
        <taxon>Riccia</taxon>
    </lineage>
</organism>
<dbReference type="PROSITE" id="PS50878">
    <property type="entry name" value="RT_POL"/>
    <property type="match status" value="1"/>
</dbReference>
<dbReference type="PANTHER" id="PTHR31635:SF196">
    <property type="entry name" value="REVERSE TRANSCRIPTASE DOMAIN-CONTAINING PROTEIN-RELATED"/>
    <property type="match status" value="1"/>
</dbReference>
<evidence type="ECO:0000313" key="2">
    <source>
        <dbReference type="EMBL" id="KAL3694356.1"/>
    </source>
</evidence>